<sequence>AWMEQQGVEASGIRLIDDEFTASCFINTDKSNNQIVAFYTGAMAQSRNLSLLDRGLGANDLAIISPTDPEAMARAVHECRQAGVPFLFDPGKQTPRLEGDQILDGPRGARVLVGNDYEFGMMAQKTGRSEAELIASVPLTVVTRGEEGSIIYDNTNQRQLDIPIAPISDVVDPTGAGDAYLGGLAFGLARDLPLDVTDRVAALAAAYAIEKRGCQEHTYTAGEFAARYADAFGPSAEVEALAGQGASA</sequence>
<comment type="caution">
    <text evidence="4">The sequence shown here is derived from an EMBL/GenBank/DDBJ whole genome shotgun (WGS) entry which is preliminary data.</text>
</comment>
<dbReference type="GO" id="GO:0016301">
    <property type="term" value="F:kinase activity"/>
    <property type="evidence" value="ECO:0007669"/>
    <property type="project" value="UniProtKB-KW"/>
</dbReference>
<evidence type="ECO:0000313" key="4">
    <source>
        <dbReference type="EMBL" id="KPV49850.1"/>
    </source>
</evidence>
<evidence type="ECO:0000256" key="2">
    <source>
        <dbReference type="ARBA" id="ARBA00022777"/>
    </source>
</evidence>
<dbReference type="Proteomes" id="UP000050509">
    <property type="component" value="Unassembled WGS sequence"/>
</dbReference>
<dbReference type="InterPro" id="IPR002173">
    <property type="entry name" value="Carboh/pur_kinase_PfkB_CS"/>
</dbReference>
<accession>A0A0P9H7P2</accession>
<keyword evidence="2 4" id="KW-0418">Kinase</keyword>
<organism evidence="4 5">
    <name type="scientific">Kouleothrix aurantiaca</name>
    <dbReference type="NCBI Taxonomy" id="186479"/>
    <lineage>
        <taxon>Bacteria</taxon>
        <taxon>Bacillati</taxon>
        <taxon>Chloroflexota</taxon>
        <taxon>Chloroflexia</taxon>
        <taxon>Chloroflexales</taxon>
        <taxon>Roseiflexineae</taxon>
        <taxon>Roseiflexaceae</taxon>
        <taxon>Kouleothrix</taxon>
    </lineage>
</organism>
<evidence type="ECO:0000313" key="5">
    <source>
        <dbReference type="Proteomes" id="UP000050509"/>
    </source>
</evidence>
<dbReference type="EMBL" id="LJCR01001712">
    <property type="protein sequence ID" value="KPV49850.1"/>
    <property type="molecule type" value="Genomic_DNA"/>
</dbReference>
<feature type="non-terminal residue" evidence="4">
    <location>
        <position position="1"/>
    </location>
</feature>
<protein>
    <submittedName>
        <fullName evidence="4">Ribokinase</fullName>
    </submittedName>
</protein>
<evidence type="ECO:0000259" key="3">
    <source>
        <dbReference type="Pfam" id="PF00294"/>
    </source>
</evidence>
<name>A0A0P9H7P2_9CHLR</name>
<feature type="domain" description="Carbohydrate kinase PfkB" evidence="3">
    <location>
        <begin position="2"/>
        <end position="216"/>
    </location>
</feature>
<evidence type="ECO:0000256" key="1">
    <source>
        <dbReference type="ARBA" id="ARBA00022679"/>
    </source>
</evidence>
<gene>
    <name evidence="4" type="ORF">SE17_30285</name>
</gene>
<dbReference type="InterPro" id="IPR029056">
    <property type="entry name" value="Ribokinase-like"/>
</dbReference>
<dbReference type="AlphaFoldDB" id="A0A0P9H7P2"/>
<dbReference type="PROSITE" id="PS00584">
    <property type="entry name" value="PFKB_KINASES_2"/>
    <property type="match status" value="1"/>
</dbReference>
<dbReference type="PANTHER" id="PTHR10584">
    <property type="entry name" value="SUGAR KINASE"/>
    <property type="match status" value="1"/>
</dbReference>
<keyword evidence="1" id="KW-0808">Transferase</keyword>
<dbReference type="InterPro" id="IPR011611">
    <property type="entry name" value="PfkB_dom"/>
</dbReference>
<dbReference type="Pfam" id="PF00294">
    <property type="entry name" value="PfkB"/>
    <property type="match status" value="1"/>
</dbReference>
<keyword evidence="5" id="KW-1185">Reference proteome</keyword>
<dbReference type="PANTHER" id="PTHR10584:SF166">
    <property type="entry name" value="RIBOKINASE"/>
    <property type="match status" value="1"/>
</dbReference>
<dbReference type="SUPFAM" id="SSF53613">
    <property type="entry name" value="Ribokinase-like"/>
    <property type="match status" value="1"/>
</dbReference>
<dbReference type="Gene3D" id="3.40.1190.20">
    <property type="match status" value="1"/>
</dbReference>
<proteinExistence type="predicted"/>
<reference evidence="4 5" key="1">
    <citation type="submission" date="2015-09" db="EMBL/GenBank/DDBJ databases">
        <title>Draft genome sequence of Kouleothrix aurantiaca JCM 19913.</title>
        <authorList>
            <person name="Hemp J."/>
        </authorList>
    </citation>
    <scope>NUCLEOTIDE SEQUENCE [LARGE SCALE GENOMIC DNA]</scope>
    <source>
        <strain evidence="4 5">COM-B</strain>
    </source>
</reference>